<dbReference type="InterPro" id="IPR009057">
    <property type="entry name" value="Homeodomain-like_sf"/>
</dbReference>
<dbReference type="Pfam" id="PF00440">
    <property type="entry name" value="TetR_N"/>
    <property type="match status" value="1"/>
</dbReference>
<dbReference type="Gene3D" id="1.10.10.60">
    <property type="entry name" value="Homeodomain-like"/>
    <property type="match status" value="1"/>
</dbReference>
<proteinExistence type="predicted"/>
<evidence type="ECO:0000259" key="6">
    <source>
        <dbReference type="PROSITE" id="PS50977"/>
    </source>
</evidence>
<dbReference type="InterPro" id="IPR001647">
    <property type="entry name" value="HTH_TetR"/>
</dbReference>
<dbReference type="InterPro" id="IPR000524">
    <property type="entry name" value="Tscrpt_reg_HTH_GntR"/>
</dbReference>
<dbReference type="InterPro" id="IPR036388">
    <property type="entry name" value="WH-like_DNA-bd_sf"/>
</dbReference>
<dbReference type="InterPro" id="IPR050109">
    <property type="entry name" value="HTH-type_TetR-like_transc_reg"/>
</dbReference>
<dbReference type="SUPFAM" id="SSF48498">
    <property type="entry name" value="Tetracyclin repressor-like, C-terminal domain"/>
    <property type="match status" value="1"/>
</dbReference>
<sequence length="304" mass="32734">MTTQPPYLAIAAELRRRVQVGELGPGDRLPSTRAITREWGVAMATATKALAVLRQEGLARPEPGVGTVVVPVAKGAGGLGGTAAPLVREEIVAAGLELADTEGLHALTMRRVATRLGVSTMALYRHVPGKPELIRLMTDAACGEVPLGPVPAHWRTGLEQGAHWLRDVYARHPWLAHAMASYTRPVATPNAMAYTEWMLRALRGTPLTAVQKLHTHLAIFAYVQGLSMADDLEAQARQDSGISDGEWMEQNEPRFDAIQSGGAYPELSSVTSIDWFGLDLRTLFEFGLGRTLDGIASLIDETSG</sequence>
<feature type="DNA-binding region" description="H-T-H motif" evidence="4">
    <location>
        <begin position="108"/>
        <end position="127"/>
    </location>
</feature>
<evidence type="ECO:0000256" key="2">
    <source>
        <dbReference type="ARBA" id="ARBA00023125"/>
    </source>
</evidence>
<dbReference type="SMART" id="SM00345">
    <property type="entry name" value="HTH_GNTR"/>
    <property type="match status" value="1"/>
</dbReference>
<dbReference type="Pfam" id="PF00392">
    <property type="entry name" value="GntR"/>
    <property type="match status" value="1"/>
</dbReference>
<keyword evidence="3" id="KW-0804">Transcription</keyword>
<dbReference type="PANTHER" id="PTHR30055">
    <property type="entry name" value="HTH-TYPE TRANSCRIPTIONAL REGULATOR RUTR"/>
    <property type="match status" value="1"/>
</dbReference>
<dbReference type="SUPFAM" id="SSF46689">
    <property type="entry name" value="Homeodomain-like"/>
    <property type="match status" value="1"/>
</dbReference>
<protein>
    <submittedName>
        <fullName evidence="7">TetR/AcrR family transcriptional regulator C-terminal domain-containing protein</fullName>
    </submittedName>
</protein>
<name>A0ABW6XMT3_9ACTN</name>
<evidence type="ECO:0000313" key="7">
    <source>
        <dbReference type="EMBL" id="MFF5918732.1"/>
    </source>
</evidence>
<dbReference type="PANTHER" id="PTHR30055:SF151">
    <property type="entry name" value="TRANSCRIPTIONAL REGULATORY PROTEIN"/>
    <property type="match status" value="1"/>
</dbReference>
<dbReference type="Gene3D" id="1.10.357.10">
    <property type="entry name" value="Tetracycline Repressor, domain 2"/>
    <property type="match status" value="1"/>
</dbReference>
<evidence type="ECO:0000259" key="5">
    <source>
        <dbReference type="PROSITE" id="PS50949"/>
    </source>
</evidence>
<evidence type="ECO:0000313" key="8">
    <source>
        <dbReference type="Proteomes" id="UP001602370"/>
    </source>
</evidence>
<dbReference type="PROSITE" id="PS50977">
    <property type="entry name" value="HTH_TETR_2"/>
    <property type="match status" value="1"/>
</dbReference>
<dbReference type="SUPFAM" id="SSF46785">
    <property type="entry name" value="Winged helix' DNA-binding domain"/>
    <property type="match status" value="1"/>
</dbReference>
<evidence type="ECO:0000256" key="3">
    <source>
        <dbReference type="ARBA" id="ARBA00023163"/>
    </source>
</evidence>
<organism evidence="7 8">
    <name type="scientific">Streptomyces flavochromogenes</name>
    <dbReference type="NCBI Taxonomy" id="68199"/>
    <lineage>
        <taxon>Bacteria</taxon>
        <taxon>Bacillati</taxon>
        <taxon>Actinomycetota</taxon>
        <taxon>Actinomycetes</taxon>
        <taxon>Kitasatosporales</taxon>
        <taxon>Streptomycetaceae</taxon>
        <taxon>Streptomyces</taxon>
    </lineage>
</organism>
<dbReference type="CDD" id="cd07377">
    <property type="entry name" value="WHTH_GntR"/>
    <property type="match status" value="1"/>
</dbReference>
<reference evidence="7 8" key="1">
    <citation type="submission" date="2024-10" db="EMBL/GenBank/DDBJ databases">
        <title>The Natural Products Discovery Center: Release of the First 8490 Sequenced Strains for Exploring Actinobacteria Biosynthetic Diversity.</title>
        <authorList>
            <person name="Kalkreuter E."/>
            <person name="Kautsar S.A."/>
            <person name="Yang D."/>
            <person name="Bader C.D."/>
            <person name="Teijaro C.N."/>
            <person name="Fluegel L."/>
            <person name="Davis C.M."/>
            <person name="Simpson J.R."/>
            <person name="Lauterbach L."/>
            <person name="Steele A.D."/>
            <person name="Gui C."/>
            <person name="Meng S."/>
            <person name="Li G."/>
            <person name="Viehrig K."/>
            <person name="Ye F."/>
            <person name="Su P."/>
            <person name="Kiefer A.F."/>
            <person name="Nichols A."/>
            <person name="Cepeda A.J."/>
            <person name="Yan W."/>
            <person name="Fan B."/>
            <person name="Jiang Y."/>
            <person name="Adhikari A."/>
            <person name="Zheng C.-J."/>
            <person name="Schuster L."/>
            <person name="Cowan T.M."/>
            <person name="Smanski M.J."/>
            <person name="Chevrette M.G."/>
            <person name="De Carvalho L.P.S."/>
            <person name="Shen B."/>
        </authorList>
    </citation>
    <scope>NUCLEOTIDE SEQUENCE [LARGE SCALE GENOMIC DNA]</scope>
    <source>
        <strain evidence="7 8">NPDC012605</strain>
    </source>
</reference>
<keyword evidence="8" id="KW-1185">Reference proteome</keyword>
<gene>
    <name evidence="7" type="ORF">ACFY8C_10320</name>
</gene>
<evidence type="ECO:0000256" key="1">
    <source>
        <dbReference type="ARBA" id="ARBA00023015"/>
    </source>
</evidence>
<comment type="caution">
    <text evidence="7">The sequence shown here is derived from an EMBL/GenBank/DDBJ whole genome shotgun (WGS) entry which is preliminary data.</text>
</comment>
<feature type="domain" description="HTH gntR-type" evidence="5">
    <location>
        <begin position="4"/>
        <end position="72"/>
    </location>
</feature>
<dbReference type="RefSeq" id="WP_030320458.1">
    <property type="nucleotide sequence ID" value="NZ_JBIBDZ010000002.1"/>
</dbReference>
<dbReference type="InterPro" id="IPR004111">
    <property type="entry name" value="Repressor_TetR_C"/>
</dbReference>
<keyword evidence="2 4" id="KW-0238">DNA-binding</keyword>
<dbReference type="Gene3D" id="1.10.10.10">
    <property type="entry name" value="Winged helix-like DNA-binding domain superfamily/Winged helix DNA-binding domain"/>
    <property type="match status" value="1"/>
</dbReference>
<dbReference type="EMBL" id="JBIBDZ010000002">
    <property type="protein sequence ID" value="MFF5918732.1"/>
    <property type="molecule type" value="Genomic_DNA"/>
</dbReference>
<feature type="domain" description="HTH tetR-type" evidence="6">
    <location>
        <begin position="85"/>
        <end position="145"/>
    </location>
</feature>
<keyword evidence="1" id="KW-0805">Transcription regulation</keyword>
<dbReference type="PROSITE" id="PS50949">
    <property type="entry name" value="HTH_GNTR"/>
    <property type="match status" value="1"/>
</dbReference>
<dbReference type="InterPro" id="IPR036271">
    <property type="entry name" value="Tet_transcr_reg_TetR-rel_C_sf"/>
</dbReference>
<dbReference type="Pfam" id="PF02909">
    <property type="entry name" value="TetR_C_1"/>
    <property type="match status" value="1"/>
</dbReference>
<dbReference type="InterPro" id="IPR036390">
    <property type="entry name" value="WH_DNA-bd_sf"/>
</dbReference>
<evidence type="ECO:0000256" key="4">
    <source>
        <dbReference type="PROSITE-ProRule" id="PRU00335"/>
    </source>
</evidence>
<dbReference type="Proteomes" id="UP001602370">
    <property type="component" value="Unassembled WGS sequence"/>
</dbReference>
<accession>A0ABW6XMT3</accession>